<evidence type="ECO:0000313" key="5">
    <source>
        <dbReference type="EMBL" id="RFC55381.1"/>
    </source>
</evidence>
<evidence type="ECO:0000256" key="3">
    <source>
        <dbReference type="ARBA" id="ARBA00022679"/>
    </source>
</evidence>
<gene>
    <name evidence="5" type="ORF">DXU93_00135</name>
</gene>
<dbReference type="InterPro" id="IPR029044">
    <property type="entry name" value="Nucleotide-diphossugar_trans"/>
</dbReference>
<keyword evidence="6" id="KW-1185">Reference proteome</keyword>
<dbReference type="InterPro" id="IPR039528">
    <property type="entry name" value="DPM1-like"/>
</dbReference>
<dbReference type="FunFam" id="3.90.550.10:FF:000122">
    <property type="entry name" value="Dolichol-phosphate mannosyltransferase subunit 1"/>
    <property type="match status" value="1"/>
</dbReference>
<comment type="caution">
    <text evidence="5">The sequence shown here is derived from an EMBL/GenBank/DDBJ whole genome shotgun (WGS) entry which is preliminary data.</text>
</comment>
<dbReference type="Gene3D" id="3.90.550.10">
    <property type="entry name" value="Spore Coat Polysaccharide Biosynthesis Protein SpsA, Chain A"/>
    <property type="match status" value="1"/>
</dbReference>
<dbReference type="Pfam" id="PF00535">
    <property type="entry name" value="Glycos_transf_2"/>
    <property type="match status" value="1"/>
</dbReference>
<evidence type="ECO:0000259" key="4">
    <source>
        <dbReference type="Pfam" id="PF00535"/>
    </source>
</evidence>
<accession>A0A3E1F0N5</accession>
<dbReference type="PANTHER" id="PTHR43398:SF1">
    <property type="entry name" value="DOLICHOL-PHOSPHATE MANNOSYLTRANSFERASE SUBUNIT 1"/>
    <property type="match status" value="1"/>
</dbReference>
<dbReference type="OrthoDB" id="9810303at2"/>
<proteinExistence type="inferred from homology"/>
<dbReference type="SUPFAM" id="SSF53448">
    <property type="entry name" value="Nucleotide-diphospho-sugar transferases"/>
    <property type="match status" value="1"/>
</dbReference>
<dbReference type="GO" id="GO:0009247">
    <property type="term" value="P:glycolipid biosynthetic process"/>
    <property type="evidence" value="ECO:0007669"/>
    <property type="project" value="TreeGrafter"/>
</dbReference>
<sequence>MSDSIIIIPTYNEIENIERMIRKVFSYKKEFHLLIVDDNSPDGTAQKVIDLQKEYPTQLHLLQRPEKNGLGTAYKAGFDWCLDKDYEYLFEMDADFSHNPDDLIRLYEACSKKDIHMAIGSRYCKGGKVKNWPIMRVLMSYFASIYVRMILWIGIKDTTAGFKCYSKEALQKVNYHNIPFKGYAFQICMKYGVLQHKLAYKEVPITFIDRQEGTSKMSSGIFKEALFGVWKMKKMKL</sequence>
<keyword evidence="3" id="KW-0808">Transferase</keyword>
<protein>
    <submittedName>
        <fullName evidence="5">Polyprenol monophosphomannose synthase</fullName>
    </submittedName>
</protein>
<dbReference type="GO" id="GO:0016020">
    <property type="term" value="C:membrane"/>
    <property type="evidence" value="ECO:0007669"/>
    <property type="project" value="GOC"/>
</dbReference>
<dbReference type="Proteomes" id="UP000257127">
    <property type="component" value="Unassembled WGS sequence"/>
</dbReference>
<dbReference type="CDD" id="cd06442">
    <property type="entry name" value="DPM1_like"/>
    <property type="match status" value="1"/>
</dbReference>
<evidence type="ECO:0000313" key="6">
    <source>
        <dbReference type="Proteomes" id="UP000257127"/>
    </source>
</evidence>
<dbReference type="EMBL" id="QURB01000001">
    <property type="protein sequence ID" value="RFC55381.1"/>
    <property type="molecule type" value="Genomic_DNA"/>
</dbReference>
<organism evidence="5 6">
    <name type="scientific">Brumimicrobium aurantiacum</name>
    <dbReference type="NCBI Taxonomy" id="1737063"/>
    <lineage>
        <taxon>Bacteria</taxon>
        <taxon>Pseudomonadati</taxon>
        <taxon>Bacteroidota</taxon>
        <taxon>Flavobacteriia</taxon>
        <taxon>Flavobacteriales</taxon>
        <taxon>Crocinitomicaceae</taxon>
        <taxon>Brumimicrobium</taxon>
    </lineage>
</organism>
<keyword evidence="2" id="KW-0328">Glycosyltransferase</keyword>
<feature type="domain" description="Glycosyltransferase 2-like" evidence="4">
    <location>
        <begin position="6"/>
        <end position="172"/>
    </location>
</feature>
<evidence type="ECO:0000256" key="1">
    <source>
        <dbReference type="ARBA" id="ARBA00006739"/>
    </source>
</evidence>
<dbReference type="AlphaFoldDB" id="A0A3E1F0N5"/>
<dbReference type="GO" id="GO:0004582">
    <property type="term" value="F:dolichyl-phosphate beta-D-mannosyltransferase activity"/>
    <property type="evidence" value="ECO:0007669"/>
    <property type="project" value="InterPro"/>
</dbReference>
<comment type="similarity">
    <text evidence="1">Belongs to the glycosyltransferase 2 family.</text>
</comment>
<evidence type="ECO:0000256" key="2">
    <source>
        <dbReference type="ARBA" id="ARBA00022676"/>
    </source>
</evidence>
<dbReference type="InterPro" id="IPR001173">
    <property type="entry name" value="Glyco_trans_2-like"/>
</dbReference>
<dbReference type="PANTHER" id="PTHR43398">
    <property type="entry name" value="DOLICHOL-PHOSPHATE MANNOSYLTRANSFERASE SUBUNIT 1"/>
    <property type="match status" value="1"/>
</dbReference>
<name>A0A3E1F0N5_9FLAO</name>
<reference evidence="5 6" key="1">
    <citation type="submission" date="2018-08" db="EMBL/GenBank/DDBJ databases">
        <title>The draft genome squence of Brumimicrobium sp. N62.</title>
        <authorList>
            <person name="Du Z.-J."/>
            <person name="Luo H.-R."/>
        </authorList>
    </citation>
    <scope>NUCLEOTIDE SEQUENCE [LARGE SCALE GENOMIC DNA]</scope>
    <source>
        <strain evidence="5 6">N62</strain>
    </source>
</reference>
<dbReference type="RefSeq" id="WP_116879221.1">
    <property type="nucleotide sequence ID" value="NZ_QURB01000001.1"/>
</dbReference>